<feature type="transmembrane region" description="Helical" evidence="7">
    <location>
        <begin position="773"/>
        <end position="801"/>
    </location>
</feature>
<keyword evidence="4 7" id="KW-1133">Transmembrane helix</keyword>
<evidence type="ECO:0000256" key="6">
    <source>
        <dbReference type="ARBA" id="ARBA00038076"/>
    </source>
</evidence>
<protein>
    <submittedName>
        <fullName evidence="9">FtsX-like permease family protein</fullName>
    </submittedName>
</protein>
<gene>
    <name evidence="9" type="ORF">H9627_10590</name>
</gene>
<feature type="domain" description="ABC3 transporter permease C-terminal" evidence="8">
    <location>
        <begin position="266"/>
        <end position="376"/>
    </location>
</feature>
<keyword evidence="3 7" id="KW-0812">Transmembrane</keyword>
<evidence type="ECO:0000256" key="4">
    <source>
        <dbReference type="ARBA" id="ARBA00022989"/>
    </source>
</evidence>
<dbReference type="GO" id="GO:0005886">
    <property type="term" value="C:plasma membrane"/>
    <property type="evidence" value="ECO:0007669"/>
    <property type="project" value="UniProtKB-SubCell"/>
</dbReference>
<name>A0A8I0HKE7_9CORY</name>
<sequence length="854" mass="91919">MSSFTAATRPTRRDVVKHPWRSLAAIILIMIPVVLAAIGVIHGGSQSSSYFLNNPRTSATYLGGVCEQNVNGYLSECEGEPDTQSSEYELLRQNIPEGFTVALSLSGTIEATFGDQSANLYFTQTTAEMAPEPGEAFVPQRFLDTLGAEVGDTITLANGAQVTVSAVTPSGTTVFPEPTVTSLEDYSGLADNDLYGNYGGSWAITGPEAFTWDDVLALNAVGFTVTSRDVIDNPPPADQVAFEEQSAPYSPSLWDYLGWALWFVPMAIMAFLILMLISPVFTISVSRQTRNFALLASQGATPRHIRWAVLMYGLFAGLVGATLGLFLGTVGAAAWWSATYPAWPVVIDWHWLLLVWGLAVVGSTAAAFLPAFIAGRSSIIRGVQGGEADRIMRWRKWMTIGPVSLVILGLMFLYLQLTDDAGSPQIYSDSVYVPWREALRSFGTLFAVIAVVASAPMMVWLLGHLKGALAVRLAARDLLRQSMRSIPAVAALAGVIFIATTLMVSAGAESEKSTAATDSVYPQGTMFLSLDNGIESDLDAAVAQVDAQLDGVQRIDVYGHRDLDTWLEADGFTFGYSGDRDWVYPISDSLGGTISIASPELMDFFNVDDADLGGRAVLISSLDEQVQDIRLQVNRYDNRSYDTEVIASTLVDTRPVLPPLAGDRLVTEEAFADLGLERSYLGAVLVHGEPINSSDTQEIQDFFRDTAGVGLSFPTWNSDQNRDSLLWAAAITGLMIAVMALVLALSSQQIRRQRIVLEAVGAAPTLSRWSNALFGALCALGAALLGLITGHVGAALTGSLSQVNEDGVTTFYGSLQFIEPLWPMILGTLVIAPLITAAIGWAFTPTVELSEYRD</sequence>
<feature type="transmembrane region" description="Helical" evidence="7">
    <location>
        <begin position="442"/>
        <end position="465"/>
    </location>
</feature>
<feature type="transmembrane region" description="Helical" evidence="7">
    <location>
        <begin position="394"/>
        <end position="415"/>
    </location>
</feature>
<keyword evidence="10" id="KW-1185">Reference proteome</keyword>
<keyword evidence="5 7" id="KW-0472">Membrane</keyword>
<organism evidence="9 10">
    <name type="scientific">Corynebacterium gallinarum</name>
    <dbReference type="NCBI Taxonomy" id="2762214"/>
    <lineage>
        <taxon>Bacteria</taxon>
        <taxon>Bacillati</taxon>
        <taxon>Actinomycetota</taxon>
        <taxon>Actinomycetes</taxon>
        <taxon>Mycobacteriales</taxon>
        <taxon>Corynebacteriaceae</taxon>
        <taxon>Corynebacterium</taxon>
    </lineage>
</organism>
<reference evidence="9 10" key="1">
    <citation type="submission" date="2020-08" db="EMBL/GenBank/DDBJ databases">
        <title>A Genomic Blueprint of the Chicken Gut Microbiome.</title>
        <authorList>
            <person name="Gilroy R."/>
            <person name="Ravi A."/>
            <person name="Getino M."/>
            <person name="Pursley I."/>
            <person name="Horton D.L."/>
            <person name="Alikhan N.-F."/>
            <person name="Baker D."/>
            <person name="Gharbi K."/>
            <person name="Hall N."/>
            <person name="Watson M."/>
            <person name="Adriaenssens E.M."/>
            <person name="Foster-Nyarko E."/>
            <person name="Jarju S."/>
            <person name="Secka A."/>
            <person name="Antonio M."/>
            <person name="Oren A."/>
            <person name="Chaudhuri R."/>
            <person name="La Ragione R.M."/>
            <person name="Hildebrand F."/>
            <person name="Pallen M.J."/>
        </authorList>
    </citation>
    <scope>NUCLEOTIDE SEQUENCE [LARGE SCALE GENOMIC DNA]</scope>
    <source>
        <strain evidence="9 10">Sa1YVA5</strain>
    </source>
</reference>
<evidence type="ECO:0000256" key="7">
    <source>
        <dbReference type="SAM" id="Phobius"/>
    </source>
</evidence>
<evidence type="ECO:0000313" key="9">
    <source>
        <dbReference type="EMBL" id="MBD8030760.1"/>
    </source>
</evidence>
<feature type="transmembrane region" description="Helical" evidence="7">
    <location>
        <begin position="349"/>
        <end position="373"/>
    </location>
</feature>
<evidence type="ECO:0000256" key="5">
    <source>
        <dbReference type="ARBA" id="ARBA00023136"/>
    </source>
</evidence>
<feature type="transmembrane region" description="Helical" evidence="7">
    <location>
        <begin position="20"/>
        <end position="41"/>
    </location>
</feature>
<dbReference type="EMBL" id="JACSPR010000007">
    <property type="protein sequence ID" value="MBD8030760.1"/>
    <property type="molecule type" value="Genomic_DNA"/>
</dbReference>
<feature type="transmembrane region" description="Helical" evidence="7">
    <location>
        <begin position="725"/>
        <end position="745"/>
    </location>
</feature>
<evidence type="ECO:0000256" key="2">
    <source>
        <dbReference type="ARBA" id="ARBA00022475"/>
    </source>
</evidence>
<dbReference type="InterPro" id="IPR003838">
    <property type="entry name" value="ABC3_permease_C"/>
</dbReference>
<dbReference type="GO" id="GO:0022857">
    <property type="term" value="F:transmembrane transporter activity"/>
    <property type="evidence" value="ECO:0007669"/>
    <property type="project" value="TreeGrafter"/>
</dbReference>
<feature type="transmembrane region" description="Helical" evidence="7">
    <location>
        <begin position="259"/>
        <end position="286"/>
    </location>
</feature>
<dbReference type="Pfam" id="PF02687">
    <property type="entry name" value="FtsX"/>
    <property type="match status" value="1"/>
</dbReference>
<evidence type="ECO:0000256" key="3">
    <source>
        <dbReference type="ARBA" id="ARBA00022692"/>
    </source>
</evidence>
<dbReference type="Proteomes" id="UP000650224">
    <property type="component" value="Unassembled WGS sequence"/>
</dbReference>
<keyword evidence="2" id="KW-1003">Cell membrane</keyword>
<comment type="subcellular location">
    <subcellularLocation>
        <location evidence="1">Cell membrane</location>
        <topology evidence="1">Multi-pass membrane protein</topology>
    </subcellularLocation>
</comment>
<dbReference type="InterPro" id="IPR050250">
    <property type="entry name" value="Macrolide_Exporter_MacB"/>
</dbReference>
<evidence type="ECO:0000256" key="1">
    <source>
        <dbReference type="ARBA" id="ARBA00004651"/>
    </source>
</evidence>
<proteinExistence type="inferred from homology"/>
<dbReference type="PANTHER" id="PTHR30572:SF4">
    <property type="entry name" value="ABC TRANSPORTER PERMEASE YTRF"/>
    <property type="match status" value="1"/>
</dbReference>
<accession>A0A8I0HKE7</accession>
<comment type="caution">
    <text evidence="9">The sequence shown here is derived from an EMBL/GenBank/DDBJ whole genome shotgun (WGS) entry which is preliminary data.</text>
</comment>
<dbReference type="AlphaFoldDB" id="A0A8I0HKE7"/>
<comment type="similarity">
    <text evidence="6">Belongs to the ABC-4 integral membrane protein family.</text>
</comment>
<dbReference type="PANTHER" id="PTHR30572">
    <property type="entry name" value="MEMBRANE COMPONENT OF TRANSPORTER-RELATED"/>
    <property type="match status" value="1"/>
</dbReference>
<feature type="transmembrane region" description="Helical" evidence="7">
    <location>
        <begin position="307"/>
        <end position="337"/>
    </location>
</feature>
<dbReference type="RefSeq" id="WP_191734002.1">
    <property type="nucleotide sequence ID" value="NZ_JACSPR010000007.1"/>
</dbReference>
<feature type="transmembrane region" description="Helical" evidence="7">
    <location>
        <begin position="486"/>
        <end position="508"/>
    </location>
</feature>
<evidence type="ECO:0000259" key="8">
    <source>
        <dbReference type="Pfam" id="PF02687"/>
    </source>
</evidence>
<feature type="transmembrane region" description="Helical" evidence="7">
    <location>
        <begin position="821"/>
        <end position="843"/>
    </location>
</feature>
<evidence type="ECO:0000313" key="10">
    <source>
        <dbReference type="Proteomes" id="UP000650224"/>
    </source>
</evidence>